<reference evidence="5 6" key="1">
    <citation type="submission" date="2016-10" db="EMBL/GenBank/DDBJ databases">
        <authorList>
            <person name="de Groot N.N."/>
        </authorList>
    </citation>
    <scope>NUCLEOTIDE SEQUENCE [LARGE SCALE GENOMIC DNA]</scope>
    <source>
        <strain evidence="5 6">CGMCC 4.1859</strain>
    </source>
</reference>
<dbReference type="InterPro" id="IPR009057">
    <property type="entry name" value="Homeodomain-like_sf"/>
</dbReference>
<dbReference type="Proteomes" id="UP000198614">
    <property type="component" value="Unassembled WGS sequence"/>
</dbReference>
<proteinExistence type="predicted"/>
<evidence type="ECO:0000313" key="5">
    <source>
        <dbReference type="EMBL" id="SDF58649.1"/>
    </source>
</evidence>
<dbReference type="PROSITE" id="PS50977">
    <property type="entry name" value="HTH_TETR_2"/>
    <property type="match status" value="1"/>
</dbReference>
<dbReference type="OrthoDB" id="3217159at2"/>
<feature type="region of interest" description="Disordered" evidence="3">
    <location>
        <begin position="1"/>
        <end position="32"/>
    </location>
</feature>
<sequence length="217" mass="22423">MTARTGTGADPDGDTGTKGAAGTGRANQRQRTRTAILTAARELIAAGTELTMPAVARAALVSEATAYRYFPDLSSLIGEALSSAWPSPAEALAPVAGSPDPVERVAYATEFLLRGVFSRQHAVRGMMAATIVRPEAASLRPGIRFGLIDQALLPLEGTLGARDPERLAQLKRDLAVAVSAEALFVLTDLCGLPPEDAIASAVRTATTLTSAAVPSDA</sequence>
<dbReference type="Pfam" id="PF00440">
    <property type="entry name" value="TetR_N"/>
    <property type="match status" value="1"/>
</dbReference>
<dbReference type="AlphaFoldDB" id="A0A1G7MBP2"/>
<dbReference type="EMBL" id="FNAX01000009">
    <property type="protein sequence ID" value="SDF58649.1"/>
    <property type="molecule type" value="Genomic_DNA"/>
</dbReference>
<feature type="compositionally biased region" description="Low complexity" evidence="3">
    <location>
        <begin position="17"/>
        <end position="26"/>
    </location>
</feature>
<evidence type="ECO:0000256" key="1">
    <source>
        <dbReference type="ARBA" id="ARBA00023125"/>
    </source>
</evidence>
<evidence type="ECO:0000313" key="6">
    <source>
        <dbReference type="Proteomes" id="UP000198614"/>
    </source>
</evidence>
<organism evidence="5 6">
    <name type="scientific">Streptomyces griseoaurantiacus</name>
    <dbReference type="NCBI Taxonomy" id="68213"/>
    <lineage>
        <taxon>Bacteria</taxon>
        <taxon>Bacillati</taxon>
        <taxon>Actinomycetota</taxon>
        <taxon>Actinomycetes</taxon>
        <taxon>Kitasatosporales</taxon>
        <taxon>Streptomycetaceae</taxon>
        <taxon>Streptomyces</taxon>
        <taxon>Streptomyces aurantiacus group</taxon>
    </lineage>
</organism>
<evidence type="ECO:0000256" key="2">
    <source>
        <dbReference type="PROSITE-ProRule" id="PRU00335"/>
    </source>
</evidence>
<dbReference type="SUPFAM" id="SSF46689">
    <property type="entry name" value="Homeodomain-like"/>
    <property type="match status" value="1"/>
</dbReference>
<dbReference type="GO" id="GO:0003677">
    <property type="term" value="F:DNA binding"/>
    <property type="evidence" value="ECO:0007669"/>
    <property type="project" value="UniProtKB-UniRule"/>
</dbReference>
<dbReference type="InterPro" id="IPR001647">
    <property type="entry name" value="HTH_TetR"/>
</dbReference>
<name>A0A1G7MBP2_9ACTN</name>
<dbReference type="Gene3D" id="1.10.357.10">
    <property type="entry name" value="Tetracycline Repressor, domain 2"/>
    <property type="match status" value="1"/>
</dbReference>
<evidence type="ECO:0000256" key="3">
    <source>
        <dbReference type="SAM" id="MobiDB-lite"/>
    </source>
</evidence>
<gene>
    <name evidence="5" type="ORF">SAMN05216260_109115</name>
</gene>
<keyword evidence="1 2" id="KW-0238">DNA-binding</keyword>
<feature type="DNA-binding region" description="H-T-H motif" evidence="2">
    <location>
        <begin position="51"/>
        <end position="70"/>
    </location>
</feature>
<protein>
    <submittedName>
        <fullName evidence="5">Transcriptional regulator, TetR family</fullName>
    </submittedName>
</protein>
<feature type="domain" description="HTH tetR-type" evidence="4">
    <location>
        <begin position="30"/>
        <end position="88"/>
    </location>
</feature>
<accession>A0A1G7MBP2</accession>
<feature type="compositionally biased region" description="Low complexity" evidence="3">
    <location>
        <begin position="1"/>
        <end position="10"/>
    </location>
</feature>
<evidence type="ECO:0000259" key="4">
    <source>
        <dbReference type="PROSITE" id="PS50977"/>
    </source>
</evidence>